<accession>A0ABQ9E6S3</accession>
<evidence type="ECO:0000313" key="2">
    <source>
        <dbReference type="Proteomes" id="UP001217089"/>
    </source>
</evidence>
<dbReference type="EMBL" id="JARBDR010000918">
    <property type="protein sequence ID" value="KAJ8301098.1"/>
    <property type="molecule type" value="Genomic_DNA"/>
</dbReference>
<organism evidence="1 2">
    <name type="scientific">Tegillarca granosa</name>
    <name type="common">Malaysian cockle</name>
    <name type="synonym">Anadara granosa</name>
    <dbReference type="NCBI Taxonomy" id="220873"/>
    <lineage>
        <taxon>Eukaryota</taxon>
        <taxon>Metazoa</taxon>
        <taxon>Spiralia</taxon>
        <taxon>Lophotrochozoa</taxon>
        <taxon>Mollusca</taxon>
        <taxon>Bivalvia</taxon>
        <taxon>Autobranchia</taxon>
        <taxon>Pteriomorphia</taxon>
        <taxon>Arcoida</taxon>
        <taxon>Arcoidea</taxon>
        <taxon>Arcidae</taxon>
        <taxon>Tegillarca</taxon>
    </lineage>
</organism>
<sequence length="200" mass="23343">MEAGHTKFHPDWYFGLWKVKWRTTTVETLKVLADSVPKSSRNGHNIPQLVNDLECPVTFYDWSGFLKKFFKPIPHLKSYHEFRMNKENPGIYANDEEEEEEEEAINVLKTKTFRFENPGVLPNILVPKGLDAARQWYLFEEACPKPAKDKPVIKFDVESETDKKRKCSYCKATGHKIKSWHIVMSCYFGKIIVLSVLDTR</sequence>
<dbReference type="PANTHER" id="PTHR34415">
    <property type="entry name" value="INTEGRASE CATALYTIC DOMAIN-CONTAINING PROTEIN"/>
    <property type="match status" value="1"/>
</dbReference>
<keyword evidence="2" id="KW-1185">Reference proteome</keyword>
<evidence type="ECO:0000313" key="1">
    <source>
        <dbReference type="EMBL" id="KAJ8301098.1"/>
    </source>
</evidence>
<reference evidence="1 2" key="1">
    <citation type="submission" date="2022-12" db="EMBL/GenBank/DDBJ databases">
        <title>Chromosome-level genome of Tegillarca granosa.</title>
        <authorList>
            <person name="Kim J."/>
        </authorList>
    </citation>
    <scope>NUCLEOTIDE SEQUENCE [LARGE SCALE GENOMIC DNA]</scope>
    <source>
        <strain evidence="1">Teg-2019</strain>
        <tissue evidence="1">Adductor muscle</tissue>
    </source>
</reference>
<gene>
    <name evidence="1" type="ORF">KUTeg_020085</name>
</gene>
<proteinExistence type="predicted"/>
<dbReference type="PANTHER" id="PTHR34415:SF1">
    <property type="entry name" value="INTEGRASE CATALYTIC DOMAIN-CONTAINING PROTEIN"/>
    <property type="match status" value="1"/>
</dbReference>
<name>A0ABQ9E6S3_TEGGR</name>
<dbReference type="Proteomes" id="UP001217089">
    <property type="component" value="Unassembled WGS sequence"/>
</dbReference>
<comment type="caution">
    <text evidence="1">The sequence shown here is derived from an EMBL/GenBank/DDBJ whole genome shotgun (WGS) entry which is preliminary data.</text>
</comment>
<protein>
    <submittedName>
        <fullName evidence="1">Uncharacterized protein</fullName>
    </submittedName>
</protein>